<dbReference type="EMBL" id="CAJVPW010040070">
    <property type="protein sequence ID" value="CAG8745586.1"/>
    <property type="molecule type" value="Genomic_DNA"/>
</dbReference>
<sequence>TCLSSEKIESMAQIHSFYISNLKNEFHYYEKELSEGELRNSVLDLTTYTNMENNSIELEQDEDVLESA</sequence>
<gene>
    <name evidence="1" type="ORF">SPELUC_LOCUS14115</name>
</gene>
<protein>
    <submittedName>
        <fullName evidence="1">2281_t:CDS:1</fullName>
    </submittedName>
</protein>
<reference evidence="1" key="1">
    <citation type="submission" date="2021-06" db="EMBL/GenBank/DDBJ databases">
        <authorList>
            <person name="Kallberg Y."/>
            <person name="Tangrot J."/>
            <person name="Rosling A."/>
        </authorList>
    </citation>
    <scope>NUCLEOTIDE SEQUENCE</scope>
    <source>
        <strain evidence="1">28 12/20/2015</strain>
    </source>
</reference>
<comment type="caution">
    <text evidence="1">The sequence shown here is derived from an EMBL/GenBank/DDBJ whole genome shotgun (WGS) entry which is preliminary data.</text>
</comment>
<evidence type="ECO:0000313" key="2">
    <source>
        <dbReference type="Proteomes" id="UP000789366"/>
    </source>
</evidence>
<evidence type="ECO:0000313" key="1">
    <source>
        <dbReference type="EMBL" id="CAG8745586.1"/>
    </source>
</evidence>
<feature type="non-terminal residue" evidence="1">
    <location>
        <position position="1"/>
    </location>
</feature>
<accession>A0ACA9QBD2</accession>
<name>A0ACA9QBD2_9GLOM</name>
<dbReference type="Proteomes" id="UP000789366">
    <property type="component" value="Unassembled WGS sequence"/>
</dbReference>
<keyword evidence="2" id="KW-1185">Reference proteome</keyword>
<organism evidence="1 2">
    <name type="scientific">Cetraspora pellucida</name>
    <dbReference type="NCBI Taxonomy" id="1433469"/>
    <lineage>
        <taxon>Eukaryota</taxon>
        <taxon>Fungi</taxon>
        <taxon>Fungi incertae sedis</taxon>
        <taxon>Mucoromycota</taxon>
        <taxon>Glomeromycotina</taxon>
        <taxon>Glomeromycetes</taxon>
        <taxon>Diversisporales</taxon>
        <taxon>Gigasporaceae</taxon>
        <taxon>Cetraspora</taxon>
    </lineage>
</organism>
<proteinExistence type="predicted"/>